<evidence type="ECO:0000313" key="9">
    <source>
        <dbReference type="EMBL" id="GFH60521.1"/>
    </source>
</evidence>
<dbReference type="GO" id="GO:0000398">
    <property type="term" value="P:mRNA splicing, via spliceosome"/>
    <property type="evidence" value="ECO:0007669"/>
    <property type="project" value="InterPro"/>
</dbReference>
<accession>A0AAD3D9S4</accession>
<dbReference type="GO" id="GO:0071011">
    <property type="term" value="C:precatalytic spliceosome"/>
    <property type="evidence" value="ECO:0007669"/>
    <property type="project" value="TreeGrafter"/>
</dbReference>
<feature type="region of interest" description="Disordered" evidence="7">
    <location>
        <begin position="107"/>
        <end position="159"/>
    </location>
</feature>
<keyword evidence="5" id="KW-0539">Nucleus</keyword>
<dbReference type="SUPFAM" id="SSF57667">
    <property type="entry name" value="beta-beta-alpha zinc fingers"/>
    <property type="match status" value="1"/>
</dbReference>
<dbReference type="SMART" id="SM00451">
    <property type="entry name" value="ZnF_U1"/>
    <property type="match status" value="1"/>
</dbReference>
<dbReference type="InterPro" id="IPR013085">
    <property type="entry name" value="U1-CZ_Znf_C2H2"/>
</dbReference>
<keyword evidence="3" id="KW-0863">Zinc-finger</keyword>
<feature type="coiled-coil region" evidence="6">
    <location>
        <begin position="323"/>
        <end position="362"/>
    </location>
</feature>
<dbReference type="PANTHER" id="PTHR13173:SF10">
    <property type="entry name" value="WW DOMAIN-BINDING PROTEIN 4"/>
    <property type="match status" value="1"/>
</dbReference>
<dbReference type="InterPro" id="IPR040023">
    <property type="entry name" value="WBP4"/>
</dbReference>
<dbReference type="InterPro" id="IPR000690">
    <property type="entry name" value="Matrin/U1-C_Znf_C2H2"/>
</dbReference>
<dbReference type="PROSITE" id="PS50171">
    <property type="entry name" value="ZF_MATRIN"/>
    <property type="match status" value="1"/>
</dbReference>
<feature type="compositionally biased region" description="Basic and acidic residues" evidence="7">
    <location>
        <begin position="119"/>
        <end position="155"/>
    </location>
</feature>
<feature type="region of interest" description="Disordered" evidence="7">
    <location>
        <begin position="416"/>
        <end position="440"/>
    </location>
</feature>
<dbReference type="GO" id="GO:0003723">
    <property type="term" value="F:RNA binding"/>
    <property type="evidence" value="ECO:0007669"/>
    <property type="project" value="TreeGrafter"/>
</dbReference>
<evidence type="ECO:0000256" key="7">
    <source>
        <dbReference type="SAM" id="MobiDB-lite"/>
    </source>
</evidence>
<evidence type="ECO:0000256" key="5">
    <source>
        <dbReference type="ARBA" id="ARBA00023242"/>
    </source>
</evidence>
<name>A0AAD3D9S4_9STRA</name>
<comment type="caution">
    <text evidence="9">The sequence shown here is derived from an EMBL/GenBank/DDBJ whole genome shotgun (WGS) entry which is preliminary data.</text>
</comment>
<evidence type="ECO:0000259" key="8">
    <source>
        <dbReference type="PROSITE" id="PS50171"/>
    </source>
</evidence>
<organism evidence="9 10">
    <name type="scientific">Chaetoceros tenuissimus</name>
    <dbReference type="NCBI Taxonomy" id="426638"/>
    <lineage>
        <taxon>Eukaryota</taxon>
        <taxon>Sar</taxon>
        <taxon>Stramenopiles</taxon>
        <taxon>Ochrophyta</taxon>
        <taxon>Bacillariophyta</taxon>
        <taxon>Coscinodiscophyceae</taxon>
        <taxon>Chaetocerotophycidae</taxon>
        <taxon>Chaetocerotales</taxon>
        <taxon>Chaetocerotaceae</taxon>
        <taxon>Chaetoceros</taxon>
    </lineage>
</organism>
<reference evidence="9 10" key="1">
    <citation type="journal article" date="2021" name="Sci. Rep.">
        <title>The genome of the diatom Chaetoceros tenuissimus carries an ancient integrated fragment of an extant virus.</title>
        <authorList>
            <person name="Hongo Y."/>
            <person name="Kimura K."/>
            <person name="Takaki Y."/>
            <person name="Yoshida Y."/>
            <person name="Baba S."/>
            <person name="Kobayashi G."/>
            <person name="Nagasaki K."/>
            <person name="Hano T."/>
            <person name="Tomaru Y."/>
        </authorList>
    </citation>
    <scope>NUCLEOTIDE SEQUENCE [LARGE SCALE GENOMIC DNA]</scope>
    <source>
        <strain evidence="9 10">NIES-3715</strain>
    </source>
</reference>
<evidence type="ECO:0000256" key="6">
    <source>
        <dbReference type="SAM" id="Coils"/>
    </source>
</evidence>
<keyword evidence="4" id="KW-0862">Zinc</keyword>
<dbReference type="AlphaFoldDB" id="A0AAD3D9S4"/>
<feature type="compositionally biased region" description="Basic residues" evidence="7">
    <location>
        <begin position="420"/>
        <end position="433"/>
    </location>
</feature>
<comment type="subcellular location">
    <subcellularLocation>
        <location evidence="1">Nucleus</location>
    </subcellularLocation>
</comment>
<evidence type="ECO:0000256" key="4">
    <source>
        <dbReference type="ARBA" id="ARBA00022833"/>
    </source>
</evidence>
<dbReference type="EMBL" id="BLLK01000069">
    <property type="protein sequence ID" value="GFH60521.1"/>
    <property type="molecule type" value="Genomic_DNA"/>
</dbReference>
<proteinExistence type="predicted"/>
<evidence type="ECO:0000256" key="1">
    <source>
        <dbReference type="ARBA" id="ARBA00004123"/>
    </source>
</evidence>
<evidence type="ECO:0000256" key="2">
    <source>
        <dbReference type="ARBA" id="ARBA00022723"/>
    </source>
</evidence>
<protein>
    <recommendedName>
        <fullName evidence="8">Matrin-type domain-containing protein</fullName>
    </recommendedName>
</protein>
<sequence length="440" mass="50035">MSGKRNEPWKNAERHYCACCNVWMGSDRQSILIHENGKKHRENLEKSLRQKRDDKLKEEKEANDVQKVLKMMEAAAGEKILHDVATGSFQISESYGTSSAGFAPVNSLQSSVPASQQGSKEEMKSWQDRKEKRKQKDMEGSTDDDKQNEKLEQQNKRRKFVTELDPSEGFYKHGDKTYLDGRIYSLIMEEDMPVEIWIGAESMNYEYRRTEEANTMWKTGIIIKAHKIDDQYAAPGIRVNCDISYLRDVNDDDETIEKKVPGERLRLLLGSDDLIPSTLEEARLSLLGGEEVVEVNNGNNAEIDENTGLSSWGTVSVKRVTVSQEVKDERARARAKRREAIEKEKMKEREELERKLEEAKHSAGDDSALGAYDVFATSSKKGYKGLNIHSETKVEVADMAKSLSKGKTNVKFKSVSGKKSMFKAAKKKQNRRKTFADDDD</sequence>
<feature type="domain" description="Matrin-type" evidence="8">
    <location>
        <begin position="15"/>
        <end position="46"/>
    </location>
</feature>
<feature type="region of interest" description="Disordered" evidence="7">
    <location>
        <begin position="36"/>
        <end position="63"/>
    </location>
</feature>
<dbReference type="PANTHER" id="PTHR13173">
    <property type="entry name" value="WW DOMAIN BINDING PROTEIN 4"/>
    <property type="match status" value="1"/>
</dbReference>
<keyword evidence="6" id="KW-0175">Coiled coil</keyword>
<keyword evidence="10" id="KW-1185">Reference proteome</keyword>
<evidence type="ECO:0000256" key="3">
    <source>
        <dbReference type="ARBA" id="ARBA00022771"/>
    </source>
</evidence>
<gene>
    <name evidence="9" type="ORF">CTEN210_16997</name>
</gene>
<feature type="compositionally biased region" description="Basic and acidic residues" evidence="7">
    <location>
        <begin position="42"/>
        <end position="63"/>
    </location>
</feature>
<dbReference type="Gene3D" id="3.30.160.60">
    <property type="entry name" value="Classic Zinc Finger"/>
    <property type="match status" value="1"/>
</dbReference>
<evidence type="ECO:0000313" key="10">
    <source>
        <dbReference type="Proteomes" id="UP001054902"/>
    </source>
</evidence>
<dbReference type="GO" id="GO:0008270">
    <property type="term" value="F:zinc ion binding"/>
    <property type="evidence" value="ECO:0007669"/>
    <property type="project" value="UniProtKB-KW"/>
</dbReference>
<dbReference type="InterPro" id="IPR036236">
    <property type="entry name" value="Znf_C2H2_sf"/>
</dbReference>
<dbReference type="InterPro" id="IPR003604">
    <property type="entry name" value="Matrin/U1-like-C_Znf_C2H2"/>
</dbReference>
<keyword evidence="2" id="KW-0479">Metal-binding</keyword>
<dbReference type="Proteomes" id="UP001054902">
    <property type="component" value="Unassembled WGS sequence"/>
</dbReference>
<dbReference type="Pfam" id="PF06220">
    <property type="entry name" value="zf-U1"/>
    <property type="match status" value="1"/>
</dbReference>
<feature type="compositionally biased region" description="Polar residues" evidence="7">
    <location>
        <begin position="107"/>
        <end position="118"/>
    </location>
</feature>